<dbReference type="EMBL" id="LWCR01000003">
    <property type="protein sequence ID" value="OAN31791.1"/>
    <property type="molecule type" value="Genomic_DNA"/>
</dbReference>
<name>A0A178LLI7_9PSED</name>
<evidence type="ECO:0000313" key="2">
    <source>
        <dbReference type="Proteomes" id="UP000078356"/>
    </source>
</evidence>
<evidence type="ECO:0000313" key="1">
    <source>
        <dbReference type="EMBL" id="OAN31791.1"/>
    </source>
</evidence>
<proteinExistence type="predicted"/>
<gene>
    <name evidence="1" type="ORF">A4V15_12085</name>
</gene>
<comment type="caution">
    <text evidence="1">The sequence shown here is derived from an EMBL/GenBank/DDBJ whole genome shotgun (WGS) entry which is preliminary data.</text>
</comment>
<organism evidence="1 2">
    <name type="scientific">Pseudomonas oryzihabitans</name>
    <dbReference type="NCBI Taxonomy" id="47885"/>
    <lineage>
        <taxon>Bacteria</taxon>
        <taxon>Pseudomonadati</taxon>
        <taxon>Pseudomonadota</taxon>
        <taxon>Gammaproteobacteria</taxon>
        <taxon>Pseudomonadales</taxon>
        <taxon>Pseudomonadaceae</taxon>
        <taxon>Pseudomonas</taxon>
    </lineage>
</organism>
<reference evidence="1 2" key="1">
    <citation type="submission" date="2016-04" db="EMBL/GenBank/DDBJ databases">
        <title>Draft Genome Sequences of Staphylococcus capitis Strain H36, S. capitis Strain H65, S. cohnii Strain H62, S. hominis Strain H69, Mycobacterium iranicum Strain H39, Plantibacter sp. Strain H53, Pseudomonas oryzihabitans Strain H72, and Microbacterium sp. Strain H83, isolated from residential settings.</title>
        <authorList>
            <person name="Lymperopoulou D."/>
            <person name="Adams R.I."/>
            <person name="Lindow S."/>
            <person name="Coil D.A."/>
            <person name="Jospin G."/>
            <person name="Eisen J.A."/>
        </authorList>
    </citation>
    <scope>NUCLEOTIDE SEQUENCE [LARGE SCALE GENOMIC DNA]</scope>
    <source>
        <strain evidence="1 2">H72</strain>
    </source>
</reference>
<protein>
    <submittedName>
        <fullName evidence="1">Uncharacterized protein</fullName>
    </submittedName>
</protein>
<dbReference type="OrthoDB" id="9911839at2"/>
<sequence>MSSYLFDPRIVPTAPGSHGIDPFAPPATFAGGPEEYRALVRDRYREHYGRYRILLHVKAAEEGATLTFLGPYAAEAQLIINTLFGQTEHPERVSAR</sequence>
<accession>A0A178LLI7</accession>
<dbReference type="RefSeq" id="WP_064307002.1">
    <property type="nucleotide sequence ID" value="NZ_LWCR01000003.1"/>
</dbReference>
<dbReference type="AlphaFoldDB" id="A0A178LLI7"/>
<dbReference type="Proteomes" id="UP000078356">
    <property type="component" value="Unassembled WGS sequence"/>
</dbReference>